<sequence length="47" mass="5460">MKVYNTCKRSALITQFQYIFDFVGSSFEGYIIRGANGLDEIKNHKQK</sequence>
<dbReference type="Proteomes" id="UP000076482">
    <property type="component" value="Unassembled WGS sequence"/>
</dbReference>
<dbReference type="EMBL" id="LJKE01000084">
    <property type="protein sequence ID" value="KZD58012.1"/>
    <property type="molecule type" value="Genomic_DNA"/>
</dbReference>
<dbReference type="PATRIC" id="fig|1396.535.peg.1379"/>
<name>A0A164M1Y7_BACCE</name>
<evidence type="ECO:0000313" key="2">
    <source>
        <dbReference type="Proteomes" id="UP000076482"/>
    </source>
</evidence>
<dbReference type="AlphaFoldDB" id="A0A164M1Y7"/>
<gene>
    <name evidence="1" type="ORF">B4088_4294</name>
</gene>
<evidence type="ECO:0000313" key="1">
    <source>
        <dbReference type="EMBL" id="KZD58012.1"/>
    </source>
</evidence>
<reference evidence="1 2" key="1">
    <citation type="submission" date="2015-09" db="EMBL/GenBank/DDBJ databases">
        <title>Bacillus cereus food isolates.</title>
        <authorList>
            <person name="Boekhorst J."/>
        </authorList>
    </citation>
    <scope>NUCLEOTIDE SEQUENCE [LARGE SCALE GENOMIC DNA]</scope>
    <source>
        <strain evidence="1 2">B4088</strain>
    </source>
</reference>
<organism evidence="1 2">
    <name type="scientific">Bacillus cereus</name>
    <dbReference type="NCBI Taxonomy" id="1396"/>
    <lineage>
        <taxon>Bacteria</taxon>
        <taxon>Bacillati</taxon>
        <taxon>Bacillota</taxon>
        <taxon>Bacilli</taxon>
        <taxon>Bacillales</taxon>
        <taxon>Bacillaceae</taxon>
        <taxon>Bacillus</taxon>
        <taxon>Bacillus cereus group</taxon>
    </lineage>
</organism>
<comment type="caution">
    <text evidence="1">The sequence shown here is derived from an EMBL/GenBank/DDBJ whole genome shotgun (WGS) entry which is preliminary data.</text>
</comment>
<accession>A0A164M1Y7</accession>
<proteinExistence type="predicted"/>
<protein>
    <submittedName>
        <fullName evidence="1">Trp repressor binding protein</fullName>
    </submittedName>
</protein>